<feature type="domain" description="CS" evidence="7">
    <location>
        <begin position="443"/>
        <end position="544"/>
    </location>
</feature>
<dbReference type="GO" id="GO:0005634">
    <property type="term" value="C:nucleus"/>
    <property type="evidence" value="ECO:0007669"/>
    <property type="project" value="UniProtKB-SubCell"/>
</dbReference>
<feature type="region of interest" description="Disordered" evidence="6">
    <location>
        <begin position="1"/>
        <end position="77"/>
    </location>
</feature>
<comment type="subcellular location">
    <subcellularLocation>
        <location evidence="2">Cytoplasm</location>
    </subcellularLocation>
    <subcellularLocation>
        <location evidence="1">Nucleus</location>
    </subcellularLocation>
</comment>
<evidence type="ECO:0000256" key="6">
    <source>
        <dbReference type="SAM" id="MobiDB-lite"/>
    </source>
</evidence>
<reference evidence="8" key="1">
    <citation type="submission" date="2016-06" db="EMBL/GenBank/DDBJ databases">
        <title>Draft Genome sequence of the fungus Inonotus baumii.</title>
        <authorList>
            <person name="Zhu H."/>
            <person name="Lin W."/>
        </authorList>
    </citation>
    <scope>NUCLEOTIDE SEQUENCE</scope>
    <source>
        <strain evidence="8">821</strain>
    </source>
</reference>
<evidence type="ECO:0000256" key="3">
    <source>
        <dbReference type="ARBA" id="ARBA00018915"/>
    </source>
</evidence>
<dbReference type="InterPro" id="IPR007052">
    <property type="entry name" value="CS_dom"/>
</dbReference>
<dbReference type="EMBL" id="LNZH02000146">
    <property type="protein sequence ID" value="OCB89901.1"/>
    <property type="molecule type" value="Genomic_DNA"/>
</dbReference>
<feature type="region of interest" description="Disordered" evidence="6">
    <location>
        <begin position="101"/>
        <end position="152"/>
    </location>
</feature>
<proteinExistence type="predicted"/>
<evidence type="ECO:0000256" key="4">
    <source>
        <dbReference type="ARBA" id="ARBA00022490"/>
    </source>
</evidence>
<dbReference type="CDD" id="cd06467">
    <property type="entry name" value="p23_NUDC_like"/>
    <property type="match status" value="1"/>
</dbReference>
<comment type="caution">
    <text evidence="8">The sequence shown here is derived from an EMBL/GenBank/DDBJ whole genome shotgun (WGS) entry which is preliminary data.</text>
</comment>
<feature type="compositionally biased region" description="Polar residues" evidence="6">
    <location>
        <begin position="1"/>
        <end position="10"/>
    </location>
</feature>
<dbReference type="GO" id="GO:0005737">
    <property type="term" value="C:cytoplasm"/>
    <property type="evidence" value="ECO:0007669"/>
    <property type="project" value="UniProtKB-SubCell"/>
</dbReference>
<dbReference type="PANTHER" id="PTHR21664">
    <property type="entry name" value="CHRONIC MYELOGENOUS LEUKEMIA TUMOR ANTIGEN 66"/>
    <property type="match status" value="1"/>
</dbReference>
<dbReference type="AlphaFoldDB" id="A0A9Q5I1N5"/>
<evidence type="ECO:0000313" key="8">
    <source>
        <dbReference type="EMBL" id="OCB89901.1"/>
    </source>
</evidence>
<accession>A0A9Q5I1N5</accession>
<dbReference type="PROSITE" id="PS51203">
    <property type="entry name" value="CS"/>
    <property type="match status" value="1"/>
</dbReference>
<name>A0A9Q5I1N5_SANBA</name>
<dbReference type="PANTHER" id="PTHR21664:SF1">
    <property type="entry name" value="NUDC DOMAIN-CONTAINING PROTEIN 1"/>
    <property type="match status" value="1"/>
</dbReference>
<evidence type="ECO:0000256" key="1">
    <source>
        <dbReference type="ARBA" id="ARBA00004123"/>
    </source>
</evidence>
<dbReference type="SUPFAM" id="SSF49764">
    <property type="entry name" value="HSP20-like chaperones"/>
    <property type="match status" value="1"/>
</dbReference>
<feature type="compositionally biased region" description="Polar residues" evidence="6">
    <location>
        <begin position="42"/>
        <end position="51"/>
    </location>
</feature>
<evidence type="ECO:0000256" key="2">
    <source>
        <dbReference type="ARBA" id="ARBA00004496"/>
    </source>
</evidence>
<evidence type="ECO:0000259" key="7">
    <source>
        <dbReference type="PROSITE" id="PS51203"/>
    </source>
</evidence>
<feature type="compositionally biased region" description="Basic and acidic residues" evidence="6">
    <location>
        <begin position="143"/>
        <end position="152"/>
    </location>
</feature>
<dbReference type="Gene3D" id="2.60.40.790">
    <property type="match status" value="1"/>
</dbReference>
<dbReference type="Pfam" id="PF04969">
    <property type="entry name" value="CS"/>
    <property type="match status" value="1"/>
</dbReference>
<protein>
    <recommendedName>
        <fullName evidence="3">NudC domain-containing protein 1</fullName>
    </recommendedName>
</protein>
<evidence type="ECO:0000313" key="9">
    <source>
        <dbReference type="Proteomes" id="UP000757232"/>
    </source>
</evidence>
<dbReference type="InterPro" id="IPR008978">
    <property type="entry name" value="HSP20-like_chaperone"/>
</dbReference>
<organism evidence="8 9">
    <name type="scientific">Sanghuangporus baumii</name>
    <name type="common">Phellinus baumii</name>
    <dbReference type="NCBI Taxonomy" id="108892"/>
    <lineage>
        <taxon>Eukaryota</taxon>
        <taxon>Fungi</taxon>
        <taxon>Dikarya</taxon>
        <taxon>Basidiomycota</taxon>
        <taxon>Agaricomycotina</taxon>
        <taxon>Agaricomycetes</taxon>
        <taxon>Hymenochaetales</taxon>
        <taxon>Hymenochaetaceae</taxon>
        <taxon>Sanghuangporus</taxon>
    </lineage>
</organism>
<dbReference type="InterPro" id="IPR037895">
    <property type="entry name" value="NUDCD1"/>
</dbReference>
<keyword evidence="5" id="KW-0539">Nucleus</keyword>
<feature type="compositionally biased region" description="Polar residues" evidence="6">
    <location>
        <begin position="23"/>
        <end position="33"/>
    </location>
</feature>
<evidence type="ECO:0000256" key="5">
    <source>
        <dbReference type="ARBA" id="ARBA00023242"/>
    </source>
</evidence>
<dbReference type="Proteomes" id="UP000757232">
    <property type="component" value="Unassembled WGS sequence"/>
</dbReference>
<feature type="compositionally biased region" description="Basic and acidic residues" evidence="6">
    <location>
        <begin position="110"/>
        <end position="122"/>
    </location>
</feature>
<keyword evidence="4" id="KW-0963">Cytoplasm</keyword>
<gene>
    <name evidence="8" type="ORF">A7U60_g2930</name>
</gene>
<dbReference type="OrthoDB" id="428655at2759"/>
<keyword evidence="9" id="KW-1185">Reference proteome</keyword>
<sequence length="798" mass="87649">MTFDTSQSVATEPPPSSPLGSDYSDSMPSSPTKWPTREHGRSQVQFSSSTKNRPKFAIRESRMRSRSRSRSSLCVSFSSPEATQIEDHAYIYASDNVIEIGSSSGEDSDFERRRLRREEHSTRSLQLQPPRQHVRAQTPGPPDHARRAESTKGRTLFFTRPMLLEDREHLSPSRRCSRALRIIISRNVTGRSRTPLSFEEVQSRITHNHLVISHDSRSAIYADDDLNVIRVGLNPDLTPTFSTLSELPKPIQTDNTEENRHKEYASAVSLGGWWLVSDGTGLLYVLSEAQEDNRIIALYHLPASGGSPSEYAPFRIHCARLRSPDTAVCVLSCRHPGTSSSEEPEETKKKNGRAAVSHFDVLLVEVPMETRSDEPQALKVVLEARGEDVPLYIGYDDSRSAFFIFGKSIYKGVGVVTPPTYEPSTDELAPIPRAGEVLPEGPVKPPPYSWTQTSDSVTVAFPLPSNVPKSAIRVTLTAKTLSLLVKHELPTSFQLPRYSLKELWDSINPSGSLWTWDREANREFGLLTLHLDKQNEGTRWAQVFASAGKTASSERTNYDPTDEEVPETLDPSELYAIREALEKYTSALQKGEDASGLGLGSGVPSLAGGELDESVDTTVGREFVITWLGLDGRAPPWGAREDAGASYVLSLPVPGLGEPEPSLVVKNDIDGLLFTLPSSLNQSRSPSTWTHKSTYPALAFVLASKRDMRFTFHISSSLVLGFESGAGLGGGNLYIYHGPRLGSKDVWARQSLLKVSGGPSGALLGVGAVKVDDKGGSKERLVLLCLCENELVVVRDLV</sequence>